<dbReference type="InterPro" id="IPR042070">
    <property type="entry name" value="PucR_C-HTH_sf"/>
</dbReference>
<dbReference type="Proteomes" id="UP001324287">
    <property type="component" value="Chromosome"/>
</dbReference>
<protein>
    <submittedName>
        <fullName evidence="4">Helix-turn-helix domain-containing protein</fullName>
    </submittedName>
</protein>
<dbReference type="PANTHER" id="PTHR33744">
    <property type="entry name" value="CARBOHYDRATE DIACID REGULATOR"/>
    <property type="match status" value="1"/>
</dbReference>
<sequence length="226" mass="23298">MRERARRLGADLDRPHTVVVARVEERCRARALAAATHLAATKGGLAGTHDGAVVLCLPDVDAGTAASAVRRELGSAGAGTVTVGGAGPARGPSAVAPAHAEAARCVATLVALGRSGEAASAEELGFFGLLVGDGRDVRGFVQATLAPVLEYDAKRGTDLAGTLQAFFDAGSSPARAAETLRLHVNTVTQRLDRVSRLLGKEWSSPERALEVQLALRLHRLTGTSAV</sequence>
<keyword evidence="5" id="KW-1185">Reference proteome</keyword>
<gene>
    <name evidence="4" type="ORF">U6N30_27280</name>
</gene>
<evidence type="ECO:0000259" key="3">
    <source>
        <dbReference type="Pfam" id="PF17853"/>
    </source>
</evidence>
<dbReference type="EMBL" id="CP141261">
    <property type="protein sequence ID" value="WRL67187.1"/>
    <property type="molecule type" value="Genomic_DNA"/>
</dbReference>
<organism evidence="4 5">
    <name type="scientific">Blastococcus brunescens</name>
    <dbReference type="NCBI Taxonomy" id="1564165"/>
    <lineage>
        <taxon>Bacteria</taxon>
        <taxon>Bacillati</taxon>
        <taxon>Actinomycetota</taxon>
        <taxon>Actinomycetes</taxon>
        <taxon>Geodermatophilales</taxon>
        <taxon>Geodermatophilaceae</taxon>
        <taxon>Blastococcus</taxon>
    </lineage>
</organism>
<dbReference type="Pfam" id="PF17853">
    <property type="entry name" value="GGDEF_2"/>
    <property type="match status" value="1"/>
</dbReference>
<dbReference type="PANTHER" id="PTHR33744:SF1">
    <property type="entry name" value="DNA-BINDING TRANSCRIPTIONAL ACTIVATOR ADER"/>
    <property type="match status" value="1"/>
</dbReference>
<comment type="similarity">
    <text evidence="1">Belongs to the CdaR family.</text>
</comment>
<evidence type="ECO:0000259" key="2">
    <source>
        <dbReference type="Pfam" id="PF13556"/>
    </source>
</evidence>
<feature type="domain" description="PucR C-terminal helix-turn-helix" evidence="2">
    <location>
        <begin position="159"/>
        <end position="217"/>
    </location>
</feature>
<dbReference type="InterPro" id="IPR041522">
    <property type="entry name" value="CdaR_GGDEF"/>
</dbReference>
<name>A0ABZ1B9T4_9ACTN</name>
<dbReference type="InterPro" id="IPR051448">
    <property type="entry name" value="CdaR-like_regulators"/>
</dbReference>
<reference evidence="4 5" key="1">
    <citation type="submission" date="2023-12" db="EMBL/GenBank/DDBJ databases">
        <title>Blastococcus brunescens sp. nov., an actonobacterium isolated from sandstone collected in sahara desert.</title>
        <authorList>
            <person name="Gtari M."/>
            <person name="Ghodhbane F."/>
        </authorList>
    </citation>
    <scope>NUCLEOTIDE SEQUENCE [LARGE SCALE GENOMIC DNA]</scope>
    <source>
        <strain evidence="4 5">BMG 8361</strain>
    </source>
</reference>
<dbReference type="Gene3D" id="1.10.10.2840">
    <property type="entry name" value="PucR C-terminal helix-turn-helix domain"/>
    <property type="match status" value="1"/>
</dbReference>
<evidence type="ECO:0000256" key="1">
    <source>
        <dbReference type="ARBA" id="ARBA00006754"/>
    </source>
</evidence>
<evidence type="ECO:0000313" key="4">
    <source>
        <dbReference type="EMBL" id="WRL67187.1"/>
    </source>
</evidence>
<dbReference type="RefSeq" id="WP_324278494.1">
    <property type="nucleotide sequence ID" value="NZ_CP141261.1"/>
</dbReference>
<dbReference type="InterPro" id="IPR025736">
    <property type="entry name" value="PucR_C-HTH_dom"/>
</dbReference>
<dbReference type="Pfam" id="PF13556">
    <property type="entry name" value="HTH_30"/>
    <property type="match status" value="1"/>
</dbReference>
<proteinExistence type="inferred from homology"/>
<accession>A0ABZ1B9T4</accession>
<feature type="domain" description="CdaR GGDEF-like" evidence="3">
    <location>
        <begin position="2"/>
        <end position="106"/>
    </location>
</feature>
<evidence type="ECO:0000313" key="5">
    <source>
        <dbReference type="Proteomes" id="UP001324287"/>
    </source>
</evidence>